<evidence type="ECO:0000256" key="1">
    <source>
        <dbReference type="ARBA" id="ARBA00004496"/>
    </source>
</evidence>
<feature type="compositionally biased region" description="Polar residues" evidence="10">
    <location>
        <begin position="332"/>
        <end position="341"/>
    </location>
</feature>
<comment type="function">
    <text evidence="9">tRNA nucleus export receptor which facilitates tRNA translocation across the nuclear pore complex.</text>
</comment>
<evidence type="ECO:0000256" key="10">
    <source>
        <dbReference type="SAM" id="MobiDB-lite"/>
    </source>
</evidence>
<name>A0A2A9MN74_BESBE</name>
<dbReference type="GO" id="GO:0071528">
    <property type="term" value="P:tRNA re-export from nucleus"/>
    <property type="evidence" value="ECO:0007669"/>
    <property type="project" value="UniProtKB-UniRule"/>
</dbReference>
<feature type="region of interest" description="Disordered" evidence="10">
    <location>
        <begin position="448"/>
        <end position="478"/>
    </location>
</feature>
<feature type="compositionally biased region" description="Low complexity" evidence="10">
    <location>
        <begin position="100"/>
        <end position="116"/>
    </location>
</feature>
<dbReference type="InterPro" id="IPR011989">
    <property type="entry name" value="ARM-like"/>
</dbReference>
<keyword evidence="13" id="KW-1185">Reference proteome</keyword>
<organism evidence="12 13">
    <name type="scientific">Besnoitia besnoiti</name>
    <name type="common">Apicomplexan protozoan</name>
    <dbReference type="NCBI Taxonomy" id="94643"/>
    <lineage>
        <taxon>Eukaryota</taxon>
        <taxon>Sar</taxon>
        <taxon>Alveolata</taxon>
        <taxon>Apicomplexa</taxon>
        <taxon>Conoidasida</taxon>
        <taxon>Coccidia</taxon>
        <taxon>Eucoccidiorida</taxon>
        <taxon>Eimeriorina</taxon>
        <taxon>Sarcocystidae</taxon>
        <taxon>Besnoitia</taxon>
    </lineage>
</organism>
<dbReference type="InterPro" id="IPR040017">
    <property type="entry name" value="XPOT"/>
</dbReference>
<dbReference type="GO" id="GO:0031267">
    <property type="term" value="F:small GTPase binding"/>
    <property type="evidence" value="ECO:0007669"/>
    <property type="project" value="InterPro"/>
</dbReference>
<keyword evidence="4 9" id="KW-0820">tRNA-binding</keyword>
<feature type="region of interest" description="Disordered" evidence="10">
    <location>
        <begin position="100"/>
        <end position="155"/>
    </location>
</feature>
<dbReference type="PANTHER" id="PTHR15952">
    <property type="entry name" value="EXPORTIN-T/LOS1"/>
    <property type="match status" value="1"/>
</dbReference>
<dbReference type="GO" id="GO:0005643">
    <property type="term" value="C:nuclear pore"/>
    <property type="evidence" value="ECO:0007669"/>
    <property type="project" value="TreeGrafter"/>
</dbReference>
<evidence type="ECO:0000256" key="5">
    <source>
        <dbReference type="ARBA" id="ARBA00022884"/>
    </source>
</evidence>
<dbReference type="PANTHER" id="PTHR15952:SF11">
    <property type="entry name" value="EXPORTIN-T"/>
    <property type="match status" value="1"/>
</dbReference>
<evidence type="ECO:0000256" key="7">
    <source>
        <dbReference type="ARBA" id="ARBA00029784"/>
    </source>
</evidence>
<protein>
    <recommendedName>
        <fullName evidence="2 9">Exportin-T</fullName>
    </recommendedName>
    <alternativeName>
        <fullName evidence="7 9">Exportin(tRNA)</fullName>
    </alternativeName>
    <alternativeName>
        <fullName evidence="8 9">tRNA exportin</fullName>
    </alternativeName>
</protein>
<comment type="subcellular location">
    <subcellularLocation>
        <location evidence="1 9">Cytoplasm</location>
    </subcellularLocation>
    <subcellularLocation>
        <location evidence="9">Nucleus</location>
    </subcellularLocation>
    <text evidence="9">Shuttles between the nucleus and the cytoplasm.</text>
</comment>
<feature type="domain" description="Exportin-1/Importin-beta-like" evidence="11">
    <location>
        <begin position="160"/>
        <end position="270"/>
    </location>
</feature>
<gene>
    <name evidence="12" type="ORF">BESB_035300</name>
</gene>
<dbReference type="STRING" id="94643.A0A2A9MN74"/>
<keyword evidence="9" id="KW-0813">Transport</keyword>
<evidence type="ECO:0000259" key="11">
    <source>
        <dbReference type="Pfam" id="PF08389"/>
    </source>
</evidence>
<evidence type="ECO:0000256" key="9">
    <source>
        <dbReference type="RuleBase" id="RU366037"/>
    </source>
</evidence>
<dbReference type="VEuPathDB" id="ToxoDB:BESB_035300"/>
<keyword evidence="6 9" id="KW-0539">Nucleus</keyword>
<dbReference type="KEGG" id="bbes:BESB_035300"/>
<evidence type="ECO:0000313" key="12">
    <source>
        <dbReference type="EMBL" id="PFH37072.1"/>
    </source>
</evidence>
<dbReference type="InterPro" id="IPR016024">
    <property type="entry name" value="ARM-type_fold"/>
</dbReference>
<dbReference type="RefSeq" id="XP_029221081.1">
    <property type="nucleotide sequence ID" value="XM_029362116.1"/>
</dbReference>
<dbReference type="GeneID" id="40308511"/>
<comment type="similarity">
    <text evidence="9">Belongs to the exportin family.</text>
</comment>
<dbReference type="Proteomes" id="UP000224006">
    <property type="component" value="Chromosome II"/>
</dbReference>
<accession>A0A2A9MN74</accession>
<keyword evidence="5 9" id="KW-0694">RNA-binding</keyword>
<reference evidence="12 13" key="1">
    <citation type="submission" date="2017-09" db="EMBL/GenBank/DDBJ databases">
        <title>Genome sequencing of Besnoitia besnoiti strain Bb-Ger1.</title>
        <authorList>
            <person name="Schares G."/>
            <person name="Venepally P."/>
            <person name="Lorenzi H.A."/>
        </authorList>
    </citation>
    <scope>NUCLEOTIDE SEQUENCE [LARGE SCALE GENOMIC DNA]</scope>
    <source>
        <strain evidence="12 13">Bb-Ger1</strain>
    </source>
</reference>
<dbReference type="GO" id="GO:0000049">
    <property type="term" value="F:tRNA binding"/>
    <property type="evidence" value="ECO:0007669"/>
    <property type="project" value="UniProtKB-UniRule"/>
</dbReference>
<sequence>MENFEEAVQLVFAPPMASQSEKVRRERAQAYLDEILASPDCGMHLLQWLPNLVSVEARFWTLQTLLNSVMPASSSPPQRQAIREGLLAHFVLNRLLSAGASAPPSRLPSSASAALSGLGGSGPAEASAERREGGAGAVGSRPEESLEAALKKARSPEDTAVKNKTALLLVRLVQIDFPTVWPSAFSDLQRLFAVAVEAAASLPSAAEVREAGASAGPLATKQVAVFDGVEMCLRVLLVLHQEVVEDPVSPREDDQARRDAEIRATLRQYFASPEPSSAASLGSNVSFSPLLLQLLKLPAVREDASMLRLTCEIIGRYIGYMDLLLPPSTWNGAQGSTAQAESKTRPPTAVGEVDDDGEPATEGTLVHILLETWLTCSCEEAGNAVVAFAHKKMDAETKARLLSRMGLAEALRACTQQVAQRPELVAGFASLVGATAAAFLEAAHTLKQREKEGRASPARTAQLESEPTSGAGLQKRKSAAAGKDVGKAALMAWQRVDLLLPVIAELFACPVVDIAFRVEPFLSLFCNKTKLQPDLQKAACLSDFATSHSLSPFLTNMLQLLFQKVVALQSFEEVDVEEKGVPADDESEDEEAVKLQEYSELASQLYKRVFLVHLAHSFTWLQEMVASVCKRLAVSASASPLSPLPSSQSLEAASPSSPGSPLSASIPAAVWREVGAALQLLLLSAEPIKDLSRDLKDLSHPLACCLLSLVQTDALFRFSSASATPPPGVRILLLSVLVRFAPFFSHRPEFLPTALQFLLGPACLNIPAASLSAGLPHKRGDSLKKQQRRLSCVAGRSCLSLLRFLKNTQPQVNAFTVDILQVFQTEKCLDIPHPALRRSPSSPVFAAFPSDGAAERELEKTGAARVPNKLFTVDDQQLLFEAAGVLLGSRCTYSADRGGPGAGGEAEAPPASAGDATRKTANGFFSANEELSVKTGTGLRQDEKMHLLHQLLQHLVPAFDTSKLSEISTPEDAACSALWWARTCNAVASLTKSFPSCVGDGGASAPTGDRAREVWREAFQHISYATQVVLSTSLRPEISRVFLFSPFFHSFVFLLRRGLHLLALDILPVMSATLPLLYEALPSPCPSAASTRGFEEDCEAVRKLFAPAAAAAPCTPQGSGAQLASLVTYFLVTLKEKTLAVHGGFLSEELLRNIFWRHFALWWLAGSDSPEFLRDQAELQEQLTLLLCTVGKETPSLLAAFVSPQPVSASACLAAASSLGARVAASASPSPSPSSAASFRLAVNREVFVRGLQDYQQQLLNSLCSAAQSPTAPAPASHLSLDRGVIAAGLSHCDSANLFLASLLELFAPAGIPSASAACRFRDDQDLAHASRVGVSCFLLYSVSAASARNSLAALYALQAWLFVLHYLLDAAPAVPSLPCLAQIQALFKQQHARERQPAEAAPSASPLHVPSPDAQGKAAEELLRVLPAQEVFAATCSLLLRLDVAADAQQVRVLSDVCNLWRLFVLGPGGGASACVNVNRPGGASSLCALASFLPHFFQPVQRLLFSSLSNALYGFTAQRDARGAPAEELTQAASQAAAALVQNLVETADLRAGKENVRQWILAQRRQEK</sequence>
<evidence type="ECO:0000256" key="2">
    <source>
        <dbReference type="ARBA" id="ARBA00018928"/>
    </source>
</evidence>
<dbReference type="OrthoDB" id="26399at2759"/>
<dbReference type="GO" id="GO:0005737">
    <property type="term" value="C:cytoplasm"/>
    <property type="evidence" value="ECO:0007669"/>
    <property type="project" value="UniProtKB-SubCell"/>
</dbReference>
<dbReference type="SUPFAM" id="SSF48371">
    <property type="entry name" value="ARM repeat"/>
    <property type="match status" value="1"/>
</dbReference>
<dbReference type="Pfam" id="PF08389">
    <property type="entry name" value="Xpo1"/>
    <property type="match status" value="1"/>
</dbReference>
<evidence type="ECO:0000313" key="13">
    <source>
        <dbReference type="Proteomes" id="UP000224006"/>
    </source>
</evidence>
<evidence type="ECO:0000256" key="8">
    <source>
        <dbReference type="ARBA" id="ARBA00032199"/>
    </source>
</evidence>
<comment type="caution">
    <text evidence="12">The sequence shown here is derived from an EMBL/GenBank/DDBJ whole genome shotgun (WGS) entry which is preliminary data.</text>
</comment>
<dbReference type="Gene3D" id="1.25.10.10">
    <property type="entry name" value="Leucine-rich Repeat Variant"/>
    <property type="match status" value="1"/>
</dbReference>
<dbReference type="InterPro" id="IPR013598">
    <property type="entry name" value="Exportin-1/Importin-b-like"/>
</dbReference>
<evidence type="ECO:0000256" key="6">
    <source>
        <dbReference type="ARBA" id="ARBA00023242"/>
    </source>
</evidence>
<dbReference type="EMBL" id="NWUJ01000002">
    <property type="protein sequence ID" value="PFH37072.1"/>
    <property type="molecule type" value="Genomic_DNA"/>
</dbReference>
<evidence type="ECO:0000256" key="3">
    <source>
        <dbReference type="ARBA" id="ARBA00022490"/>
    </source>
</evidence>
<dbReference type="GO" id="GO:0016363">
    <property type="term" value="C:nuclear matrix"/>
    <property type="evidence" value="ECO:0007669"/>
    <property type="project" value="TreeGrafter"/>
</dbReference>
<proteinExistence type="inferred from homology"/>
<evidence type="ECO:0000256" key="4">
    <source>
        <dbReference type="ARBA" id="ARBA00022555"/>
    </source>
</evidence>
<feature type="region of interest" description="Disordered" evidence="10">
    <location>
        <begin position="332"/>
        <end position="357"/>
    </location>
</feature>
<feature type="region of interest" description="Disordered" evidence="10">
    <location>
        <begin position="897"/>
        <end position="918"/>
    </location>
</feature>
<feature type="compositionally biased region" description="Low complexity" evidence="10">
    <location>
        <begin position="905"/>
        <end position="915"/>
    </location>
</feature>
<keyword evidence="3 9" id="KW-0963">Cytoplasm</keyword>